<dbReference type="NCBIfam" id="TIGR00187">
    <property type="entry name" value="ribE"/>
    <property type="match status" value="1"/>
</dbReference>
<dbReference type="GO" id="GO:0004746">
    <property type="term" value="F:riboflavin synthase activity"/>
    <property type="evidence" value="ECO:0007669"/>
    <property type="project" value="UniProtKB-UniRule"/>
</dbReference>
<evidence type="ECO:0000256" key="5">
    <source>
        <dbReference type="ARBA" id="ARBA00012827"/>
    </source>
</evidence>
<protein>
    <recommendedName>
        <fullName evidence="6 10">Riboflavin synthase</fullName>
        <ecNumber evidence="5 10">2.5.1.9</ecNumber>
    </recommendedName>
</protein>
<evidence type="ECO:0000313" key="13">
    <source>
        <dbReference type="EMBL" id="GAV21337.1"/>
    </source>
</evidence>
<feature type="domain" description="Lumazine-binding" evidence="12">
    <location>
        <begin position="98"/>
        <end position="194"/>
    </location>
</feature>
<dbReference type="EC" id="2.5.1.9" evidence="5 10"/>
<dbReference type="InterPro" id="IPR023366">
    <property type="entry name" value="ATP_synth_asu-like_sf"/>
</dbReference>
<dbReference type="RefSeq" id="WP_072660635.1">
    <property type="nucleotide sequence ID" value="NZ_BDFD01000028.1"/>
</dbReference>
<feature type="repeat" description="Lumazine-binding" evidence="11">
    <location>
        <begin position="1"/>
        <end position="97"/>
    </location>
</feature>
<evidence type="ECO:0000256" key="7">
    <source>
        <dbReference type="ARBA" id="ARBA00022619"/>
    </source>
</evidence>
<feature type="repeat" description="Lumazine-binding" evidence="11">
    <location>
        <begin position="98"/>
        <end position="194"/>
    </location>
</feature>
<proteinExistence type="predicted"/>
<evidence type="ECO:0000256" key="1">
    <source>
        <dbReference type="ARBA" id="ARBA00000968"/>
    </source>
</evidence>
<evidence type="ECO:0000256" key="3">
    <source>
        <dbReference type="ARBA" id="ARBA00004887"/>
    </source>
</evidence>
<dbReference type="InterPro" id="IPR026017">
    <property type="entry name" value="Lumazine-bd_dom"/>
</dbReference>
<evidence type="ECO:0000256" key="9">
    <source>
        <dbReference type="ARBA" id="ARBA00022737"/>
    </source>
</evidence>
<sequence>MFTGIIQDVGRIASITKEPEQTHMTFTTELDMAGWQLGDSVACNGCCLTITAFPDVATFAATLSQETLNLTGFSYAKVGDFINLEPALRMGDALGGHMVTGHVDGLGVVKSVAAIGEHREFTFTLPASLARYVVKKGSVGINGVSLTVNRVEHCDFTVNLIPHTLSHTNLGALKTGAEVNIETDMYGRYVERLMQFSDRESE</sequence>
<dbReference type="CDD" id="cd00402">
    <property type="entry name" value="Riboflavin_synthase_like"/>
    <property type="match status" value="1"/>
</dbReference>
<dbReference type="InterPro" id="IPR001783">
    <property type="entry name" value="Lumazine-bd"/>
</dbReference>
<dbReference type="PANTHER" id="PTHR21098:SF12">
    <property type="entry name" value="RIBOFLAVIN SYNTHASE"/>
    <property type="match status" value="1"/>
</dbReference>
<evidence type="ECO:0000256" key="8">
    <source>
        <dbReference type="ARBA" id="ARBA00022679"/>
    </source>
</evidence>
<dbReference type="GO" id="GO:0009231">
    <property type="term" value="P:riboflavin biosynthetic process"/>
    <property type="evidence" value="ECO:0007669"/>
    <property type="project" value="UniProtKB-KW"/>
</dbReference>
<dbReference type="InterPro" id="IPR017938">
    <property type="entry name" value="Riboflavin_synthase-like_b-brl"/>
</dbReference>
<dbReference type="PANTHER" id="PTHR21098">
    <property type="entry name" value="RIBOFLAVIN SYNTHASE ALPHA CHAIN"/>
    <property type="match status" value="1"/>
</dbReference>
<comment type="subunit">
    <text evidence="4">Homotrimer.</text>
</comment>
<reference evidence="13 14" key="1">
    <citation type="journal article" date="2017" name="Arch. Microbiol.">
        <title>Mariprofundus micogutta sp. nov., a novel iron-oxidizing zetaproteobacterium isolated from a deep-sea hydrothermal field at the Bayonnaise knoll of the Izu-Ogasawara arc, and a description of Mariprofundales ord. nov. and Zetaproteobacteria classis nov.</title>
        <authorList>
            <person name="Makita H."/>
            <person name="Tanaka E."/>
            <person name="Mitsunobu S."/>
            <person name="Miyazaki M."/>
            <person name="Nunoura T."/>
            <person name="Uematsu K."/>
            <person name="Takaki Y."/>
            <person name="Nishi S."/>
            <person name="Shimamura S."/>
            <person name="Takai K."/>
        </authorList>
    </citation>
    <scope>NUCLEOTIDE SEQUENCE [LARGE SCALE GENOMIC DNA]</scope>
    <source>
        <strain evidence="13 14">ET2</strain>
    </source>
</reference>
<dbReference type="FunFam" id="2.40.30.20:FF:000004">
    <property type="entry name" value="Riboflavin synthase, alpha subunit"/>
    <property type="match status" value="1"/>
</dbReference>
<dbReference type="PIRSF" id="PIRSF000498">
    <property type="entry name" value="Riboflavin_syn_A"/>
    <property type="match status" value="1"/>
</dbReference>
<dbReference type="AlphaFoldDB" id="A0A1L8CR09"/>
<comment type="caution">
    <text evidence="13">The sequence shown here is derived from an EMBL/GenBank/DDBJ whole genome shotgun (WGS) entry which is preliminary data.</text>
</comment>
<dbReference type="Proteomes" id="UP000231632">
    <property type="component" value="Unassembled WGS sequence"/>
</dbReference>
<evidence type="ECO:0000256" key="11">
    <source>
        <dbReference type="PROSITE-ProRule" id="PRU00524"/>
    </source>
</evidence>
<dbReference type="Pfam" id="PF00677">
    <property type="entry name" value="Lum_binding"/>
    <property type="match status" value="2"/>
</dbReference>
<organism evidence="13 14">
    <name type="scientific">Mariprofundus micogutta</name>
    <dbReference type="NCBI Taxonomy" id="1921010"/>
    <lineage>
        <taxon>Bacteria</taxon>
        <taxon>Pseudomonadati</taxon>
        <taxon>Pseudomonadota</taxon>
        <taxon>Candidatius Mariprofundia</taxon>
        <taxon>Mariprofundales</taxon>
        <taxon>Mariprofundaceae</taxon>
        <taxon>Mariprofundus</taxon>
    </lineage>
</organism>
<dbReference type="Gene3D" id="2.40.30.20">
    <property type="match status" value="2"/>
</dbReference>
<feature type="domain" description="Lumazine-binding" evidence="12">
    <location>
        <begin position="1"/>
        <end position="97"/>
    </location>
</feature>
<keyword evidence="8 13" id="KW-0808">Transferase</keyword>
<comment type="catalytic activity">
    <reaction evidence="1">
        <text>2 6,7-dimethyl-8-(1-D-ribityl)lumazine + H(+) = 5-amino-6-(D-ribitylamino)uracil + riboflavin</text>
        <dbReference type="Rhea" id="RHEA:20772"/>
        <dbReference type="ChEBI" id="CHEBI:15378"/>
        <dbReference type="ChEBI" id="CHEBI:15934"/>
        <dbReference type="ChEBI" id="CHEBI:57986"/>
        <dbReference type="ChEBI" id="CHEBI:58201"/>
        <dbReference type="EC" id="2.5.1.9"/>
    </reaction>
</comment>
<dbReference type="NCBIfam" id="NF006767">
    <property type="entry name" value="PRK09289.1"/>
    <property type="match status" value="1"/>
</dbReference>
<evidence type="ECO:0000256" key="10">
    <source>
        <dbReference type="NCBIfam" id="TIGR00187"/>
    </source>
</evidence>
<name>A0A1L8CR09_9PROT</name>
<dbReference type="FunFam" id="2.40.30.20:FF:000003">
    <property type="entry name" value="Riboflavin synthase, alpha subunit"/>
    <property type="match status" value="1"/>
</dbReference>
<dbReference type="SUPFAM" id="SSF63380">
    <property type="entry name" value="Riboflavin synthase domain-like"/>
    <property type="match status" value="2"/>
</dbReference>
<dbReference type="PROSITE" id="PS51177">
    <property type="entry name" value="LUMAZINE_BIND"/>
    <property type="match status" value="2"/>
</dbReference>
<keyword evidence="7" id="KW-0686">Riboflavin biosynthesis</keyword>
<accession>A0A1L8CR09</accession>
<dbReference type="OrthoDB" id="5292483at2"/>
<evidence type="ECO:0000256" key="2">
    <source>
        <dbReference type="ARBA" id="ARBA00002803"/>
    </source>
</evidence>
<evidence type="ECO:0000259" key="12">
    <source>
        <dbReference type="PROSITE" id="PS51177"/>
    </source>
</evidence>
<dbReference type="EMBL" id="BDFD01000028">
    <property type="protein sequence ID" value="GAV21337.1"/>
    <property type="molecule type" value="Genomic_DNA"/>
</dbReference>
<comment type="function">
    <text evidence="2">Catalyzes the dismutation of two molecules of 6,7-dimethyl-8-ribityllumazine, resulting in the formation of riboflavin and 5-amino-6-(D-ribitylamino)uracil.</text>
</comment>
<evidence type="ECO:0000313" key="14">
    <source>
        <dbReference type="Proteomes" id="UP000231632"/>
    </source>
</evidence>
<dbReference type="NCBIfam" id="NF009566">
    <property type="entry name" value="PRK13020.1"/>
    <property type="match status" value="1"/>
</dbReference>
<evidence type="ECO:0000256" key="4">
    <source>
        <dbReference type="ARBA" id="ARBA00011233"/>
    </source>
</evidence>
<gene>
    <name evidence="13" type="ORF">MMIC_P2321</name>
</gene>
<evidence type="ECO:0000256" key="6">
    <source>
        <dbReference type="ARBA" id="ARBA00013950"/>
    </source>
</evidence>
<keyword evidence="9" id="KW-0677">Repeat</keyword>
<comment type="pathway">
    <text evidence="3">Cofactor biosynthesis; riboflavin biosynthesis; riboflavin from 2-hydroxy-3-oxobutyl phosphate and 5-amino-6-(D-ribitylamino)uracil: step 2/2.</text>
</comment>
<dbReference type="STRING" id="1921010.MMIC_P2321"/>
<keyword evidence="14" id="KW-1185">Reference proteome</keyword>